<keyword evidence="3" id="KW-0804">Transcription</keyword>
<sequence length="489" mass="52879">MLKKFLKETPQAASIVVGLACAGIVLEALRTPAVRNVTFEVFHPLPYLVEGAALLLMALAMTRAPRDLRLEDHPLAAIAACVAASGSLILIVQSEALVGDFAKDVVAATYRLSSALLFILWAERLFRLGARRAACAYALSLVAGAALLAALSFCPLAIGKAALATLPVLSMGLLLSLRGKHEADQQERIDGVEESPLDESLPALKTKSKRDAAIAATLLFVPLVMRGPFISVQSSWIDQQNSALASLLLQMSMAAGLLMGCGLVVLLIRFLWNKRCIMFFELIIVPLSLLAFYAAQASESLWFIYIPIIDATYKALLLFVILMPFLTRAKRPFALAPLGLGILIVGRVPFSLLVTVLPATAYAGLSVVFVTLGIVGSITALLASGMFEDEKPEAGLPLSNAPEQDAATDRACDILARRHKLTGREREVLGLLARHYNAPYIAKKLVLSPSTVKTHMRNLYAKLEVHSQSDLYLLVEQTAQNPCEECHDR</sequence>
<feature type="transmembrane region" description="Helical" evidence="4">
    <location>
        <begin position="12"/>
        <end position="29"/>
    </location>
</feature>
<keyword evidence="4" id="KW-0472">Membrane</keyword>
<dbReference type="AlphaFoldDB" id="A0A943USI0"/>
<reference evidence="6" key="1">
    <citation type="submission" date="2021-02" db="EMBL/GenBank/DDBJ databases">
        <title>Infant gut strain persistence is associated with maternal origin, phylogeny, and functional potential including surface adhesion and iron acquisition.</title>
        <authorList>
            <person name="Lou Y.C."/>
        </authorList>
    </citation>
    <scope>NUCLEOTIDE SEQUENCE</scope>
    <source>
        <strain evidence="6">L2_039_000G1_dasL2_039_000G1_concoct_11</strain>
    </source>
</reference>
<evidence type="ECO:0000313" key="7">
    <source>
        <dbReference type="Proteomes" id="UP000727506"/>
    </source>
</evidence>
<dbReference type="PROSITE" id="PS50043">
    <property type="entry name" value="HTH_LUXR_2"/>
    <property type="match status" value="1"/>
</dbReference>
<dbReference type="PANTHER" id="PTHR44688:SF16">
    <property type="entry name" value="DNA-BINDING TRANSCRIPTIONAL ACTIVATOR DEVR_DOSR"/>
    <property type="match status" value="1"/>
</dbReference>
<dbReference type="PANTHER" id="PTHR44688">
    <property type="entry name" value="DNA-BINDING TRANSCRIPTIONAL ACTIVATOR DEVR_DOSR"/>
    <property type="match status" value="1"/>
</dbReference>
<feature type="transmembrane region" description="Helical" evidence="4">
    <location>
        <begin position="333"/>
        <end position="356"/>
    </location>
</feature>
<keyword evidence="4" id="KW-0812">Transmembrane</keyword>
<evidence type="ECO:0000256" key="4">
    <source>
        <dbReference type="SAM" id="Phobius"/>
    </source>
</evidence>
<keyword evidence="1" id="KW-0805">Transcription regulation</keyword>
<keyword evidence="4" id="KW-1133">Transmembrane helix</keyword>
<feature type="transmembrane region" description="Helical" evidence="4">
    <location>
        <begin position="212"/>
        <end position="231"/>
    </location>
</feature>
<gene>
    <name evidence="6" type="ORF">KH142_00820</name>
</gene>
<dbReference type="Gene3D" id="1.10.10.10">
    <property type="entry name" value="Winged helix-like DNA-binding domain superfamily/Winged helix DNA-binding domain"/>
    <property type="match status" value="1"/>
</dbReference>
<dbReference type="GO" id="GO:0006355">
    <property type="term" value="P:regulation of DNA-templated transcription"/>
    <property type="evidence" value="ECO:0007669"/>
    <property type="project" value="InterPro"/>
</dbReference>
<organism evidence="6 7">
    <name type="scientific">Slackia piriformis</name>
    <dbReference type="NCBI Taxonomy" id="626934"/>
    <lineage>
        <taxon>Bacteria</taxon>
        <taxon>Bacillati</taxon>
        <taxon>Actinomycetota</taxon>
        <taxon>Coriobacteriia</taxon>
        <taxon>Eggerthellales</taxon>
        <taxon>Eggerthellaceae</taxon>
        <taxon>Slackia</taxon>
    </lineage>
</organism>
<dbReference type="SMART" id="SM00421">
    <property type="entry name" value="HTH_LUXR"/>
    <property type="match status" value="1"/>
</dbReference>
<evidence type="ECO:0000256" key="1">
    <source>
        <dbReference type="ARBA" id="ARBA00023015"/>
    </source>
</evidence>
<dbReference type="PROSITE" id="PS51257">
    <property type="entry name" value="PROKAR_LIPOPROTEIN"/>
    <property type="match status" value="1"/>
</dbReference>
<feature type="transmembrane region" description="Helical" evidence="4">
    <location>
        <begin position="74"/>
        <end position="93"/>
    </location>
</feature>
<evidence type="ECO:0000256" key="3">
    <source>
        <dbReference type="ARBA" id="ARBA00023163"/>
    </source>
</evidence>
<feature type="transmembrane region" description="Helical" evidence="4">
    <location>
        <begin position="105"/>
        <end position="122"/>
    </location>
</feature>
<comment type="caution">
    <text evidence="6">The sequence shown here is derived from an EMBL/GenBank/DDBJ whole genome shotgun (WGS) entry which is preliminary data.</text>
</comment>
<dbReference type="PRINTS" id="PR00038">
    <property type="entry name" value="HTHLUXR"/>
</dbReference>
<protein>
    <submittedName>
        <fullName evidence="6">Helix-turn-helix transcriptional regulator</fullName>
    </submittedName>
</protein>
<feature type="transmembrane region" description="Helical" evidence="4">
    <location>
        <begin position="251"/>
        <end position="272"/>
    </location>
</feature>
<dbReference type="SUPFAM" id="SSF46894">
    <property type="entry name" value="C-terminal effector domain of the bipartite response regulators"/>
    <property type="match status" value="1"/>
</dbReference>
<feature type="transmembrane region" description="Helical" evidence="4">
    <location>
        <begin position="41"/>
        <end position="62"/>
    </location>
</feature>
<proteinExistence type="predicted"/>
<evidence type="ECO:0000313" key="6">
    <source>
        <dbReference type="EMBL" id="MBS6940031.1"/>
    </source>
</evidence>
<dbReference type="CDD" id="cd06170">
    <property type="entry name" value="LuxR_C_like"/>
    <property type="match status" value="1"/>
</dbReference>
<dbReference type="Pfam" id="PF00196">
    <property type="entry name" value="GerE"/>
    <property type="match status" value="1"/>
</dbReference>
<dbReference type="Proteomes" id="UP000727506">
    <property type="component" value="Unassembled WGS sequence"/>
</dbReference>
<dbReference type="InterPro" id="IPR000792">
    <property type="entry name" value="Tscrpt_reg_LuxR_C"/>
</dbReference>
<feature type="transmembrane region" description="Helical" evidence="4">
    <location>
        <begin position="157"/>
        <end position="177"/>
    </location>
</feature>
<evidence type="ECO:0000256" key="2">
    <source>
        <dbReference type="ARBA" id="ARBA00023125"/>
    </source>
</evidence>
<evidence type="ECO:0000259" key="5">
    <source>
        <dbReference type="PROSITE" id="PS50043"/>
    </source>
</evidence>
<name>A0A943USI0_9ACTN</name>
<keyword evidence="2" id="KW-0238">DNA-binding</keyword>
<dbReference type="InterPro" id="IPR016032">
    <property type="entry name" value="Sig_transdc_resp-reg_C-effctor"/>
</dbReference>
<dbReference type="GO" id="GO:0003677">
    <property type="term" value="F:DNA binding"/>
    <property type="evidence" value="ECO:0007669"/>
    <property type="project" value="UniProtKB-KW"/>
</dbReference>
<accession>A0A943USI0</accession>
<feature type="transmembrane region" description="Helical" evidence="4">
    <location>
        <begin position="134"/>
        <end position="151"/>
    </location>
</feature>
<feature type="transmembrane region" description="Helical" evidence="4">
    <location>
        <begin position="279"/>
        <end position="296"/>
    </location>
</feature>
<feature type="transmembrane region" description="Helical" evidence="4">
    <location>
        <begin position="362"/>
        <end position="383"/>
    </location>
</feature>
<dbReference type="InterPro" id="IPR036388">
    <property type="entry name" value="WH-like_DNA-bd_sf"/>
</dbReference>
<feature type="transmembrane region" description="Helical" evidence="4">
    <location>
        <begin position="302"/>
        <end position="326"/>
    </location>
</feature>
<dbReference type="EMBL" id="JAGZSV010000006">
    <property type="protein sequence ID" value="MBS6940031.1"/>
    <property type="molecule type" value="Genomic_DNA"/>
</dbReference>
<feature type="domain" description="HTH luxR-type" evidence="5">
    <location>
        <begin position="414"/>
        <end position="479"/>
    </location>
</feature>